<organism evidence="7 8">
    <name type="scientific">Hirsutella minnesotensis 3608</name>
    <dbReference type="NCBI Taxonomy" id="1043627"/>
    <lineage>
        <taxon>Eukaryota</taxon>
        <taxon>Fungi</taxon>
        <taxon>Dikarya</taxon>
        <taxon>Ascomycota</taxon>
        <taxon>Pezizomycotina</taxon>
        <taxon>Sordariomycetes</taxon>
        <taxon>Hypocreomycetidae</taxon>
        <taxon>Hypocreales</taxon>
        <taxon>Ophiocordycipitaceae</taxon>
        <taxon>Hirsutella</taxon>
    </lineage>
</organism>
<dbReference type="Gene3D" id="3.30.200.20">
    <property type="entry name" value="Phosphorylase Kinase, domain 1"/>
    <property type="match status" value="1"/>
</dbReference>
<evidence type="ECO:0000313" key="8">
    <source>
        <dbReference type="Proteomes" id="UP000054481"/>
    </source>
</evidence>
<dbReference type="Proteomes" id="UP000054481">
    <property type="component" value="Unassembled WGS sequence"/>
</dbReference>
<reference evidence="7 8" key="1">
    <citation type="journal article" date="2014" name="Genome Biol. Evol.">
        <title>Comparative genomics and transcriptomics analyses reveal divergent lifestyle features of nematode endoparasitic fungus Hirsutella minnesotensis.</title>
        <authorList>
            <person name="Lai Y."/>
            <person name="Liu K."/>
            <person name="Zhang X."/>
            <person name="Zhang X."/>
            <person name="Li K."/>
            <person name="Wang N."/>
            <person name="Shu C."/>
            <person name="Wu Y."/>
            <person name="Wang C."/>
            <person name="Bushley K.E."/>
            <person name="Xiang M."/>
            <person name="Liu X."/>
        </authorList>
    </citation>
    <scope>NUCLEOTIDE SEQUENCE [LARGE SCALE GENOMIC DNA]</scope>
    <source>
        <strain evidence="7 8">3608</strain>
    </source>
</reference>
<keyword evidence="5" id="KW-0067">ATP-binding</keyword>
<keyword evidence="1" id="KW-0723">Serine/threonine-protein kinase</keyword>
<dbReference type="Gene3D" id="1.10.510.10">
    <property type="entry name" value="Transferase(Phosphotransferase) domain 1"/>
    <property type="match status" value="1"/>
</dbReference>
<evidence type="ECO:0000256" key="2">
    <source>
        <dbReference type="ARBA" id="ARBA00022679"/>
    </source>
</evidence>
<evidence type="ECO:0000259" key="6">
    <source>
        <dbReference type="PROSITE" id="PS50011"/>
    </source>
</evidence>
<keyword evidence="2" id="KW-0808">Transferase</keyword>
<evidence type="ECO:0000313" key="7">
    <source>
        <dbReference type="EMBL" id="KJZ76458.1"/>
    </source>
</evidence>
<evidence type="ECO:0000256" key="5">
    <source>
        <dbReference type="ARBA" id="ARBA00022840"/>
    </source>
</evidence>
<name>A0A0F7ZVE2_9HYPO</name>
<keyword evidence="4" id="KW-0418">Kinase</keyword>
<dbReference type="AlphaFoldDB" id="A0A0F7ZVE2"/>
<dbReference type="PANTHER" id="PTHR45646:SF11">
    <property type="entry name" value="SERINE_THREONINE-PROTEIN KINASE DOA"/>
    <property type="match status" value="1"/>
</dbReference>
<dbReference type="InterPro" id="IPR011009">
    <property type="entry name" value="Kinase-like_dom_sf"/>
</dbReference>
<dbReference type="SMART" id="SM00220">
    <property type="entry name" value="S_TKc"/>
    <property type="match status" value="1"/>
</dbReference>
<protein>
    <recommendedName>
        <fullName evidence="6">Protein kinase domain-containing protein</fullName>
    </recommendedName>
</protein>
<dbReference type="InterPro" id="IPR000719">
    <property type="entry name" value="Prot_kinase_dom"/>
</dbReference>
<dbReference type="GO" id="GO:0043484">
    <property type="term" value="P:regulation of RNA splicing"/>
    <property type="evidence" value="ECO:0007669"/>
    <property type="project" value="TreeGrafter"/>
</dbReference>
<dbReference type="GO" id="GO:0004674">
    <property type="term" value="F:protein serine/threonine kinase activity"/>
    <property type="evidence" value="ECO:0007669"/>
    <property type="project" value="UniProtKB-KW"/>
</dbReference>
<evidence type="ECO:0000256" key="3">
    <source>
        <dbReference type="ARBA" id="ARBA00022741"/>
    </source>
</evidence>
<dbReference type="PANTHER" id="PTHR45646">
    <property type="entry name" value="SERINE/THREONINE-PROTEIN KINASE DOA-RELATED"/>
    <property type="match status" value="1"/>
</dbReference>
<evidence type="ECO:0000256" key="1">
    <source>
        <dbReference type="ARBA" id="ARBA00022527"/>
    </source>
</evidence>
<evidence type="ECO:0000256" key="4">
    <source>
        <dbReference type="ARBA" id="ARBA00022777"/>
    </source>
</evidence>
<dbReference type="OrthoDB" id="5979581at2759"/>
<dbReference type="SUPFAM" id="SSF56112">
    <property type="entry name" value="Protein kinase-like (PK-like)"/>
    <property type="match status" value="1"/>
</dbReference>
<dbReference type="PROSITE" id="PS50011">
    <property type="entry name" value="PROTEIN_KINASE_DOM"/>
    <property type="match status" value="1"/>
</dbReference>
<keyword evidence="8" id="KW-1185">Reference proteome</keyword>
<dbReference type="InterPro" id="IPR051175">
    <property type="entry name" value="CLK_kinases"/>
</dbReference>
<sequence length="374" mass="42215">MAYKPQYHWIDGAENLDKYPEGGYHPIEIGNILHDRYHIVDKLGCGGWSTVWLALDGPNGSHPCYATEPALCTLQESAFSRLFPLDVSRALAYELALAVAYIHSHGYAHGVAADIYLQNVLVKASSTLNQLSIEQFRERFGKPDIYFVERLDGNPLHVPPSIPRAVVVSRSLGKRANDFTLSDARLLLSDFGEAFIPSAQSRLGADCHSPVDFRPPDAFFQPDIPLSFSADIWCLALAIWDILGMQPLFSSAFGSLDTIISQVVDVFGPLPSDWWEKWEGRAKYFNDDGTPKARREVWPKLEQAFEECVQKFRRQHNVGEYGQDERVAILDLVGRMLKLKPQERITIDEVLQCEWMTKWARPDYERSLAASLGT</sequence>
<dbReference type="EMBL" id="KQ030511">
    <property type="protein sequence ID" value="KJZ76458.1"/>
    <property type="molecule type" value="Genomic_DNA"/>
</dbReference>
<accession>A0A0F7ZVE2</accession>
<gene>
    <name evidence="7" type="ORF">HIM_04187</name>
</gene>
<dbReference type="GO" id="GO:0005634">
    <property type="term" value="C:nucleus"/>
    <property type="evidence" value="ECO:0007669"/>
    <property type="project" value="TreeGrafter"/>
</dbReference>
<keyword evidence="3" id="KW-0547">Nucleotide-binding</keyword>
<feature type="domain" description="Protein kinase" evidence="6">
    <location>
        <begin position="1"/>
        <end position="356"/>
    </location>
</feature>
<proteinExistence type="predicted"/>
<dbReference type="GO" id="GO:0005524">
    <property type="term" value="F:ATP binding"/>
    <property type="evidence" value="ECO:0007669"/>
    <property type="project" value="UniProtKB-KW"/>
</dbReference>